<comment type="caution">
    <text evidence="1">The sequence shown here is derived from an EMBL/GenBank/DDBJ whole genome shotgun (WGS) entry which is preliminary data.</text>
</comment>
<sequence length="162" mass="17095">MATAAFVVGMFLVQSCSNSAKAGPNGGDVVALNDGKTTAEVLANADSGEVMIHTWDNDLKSARPVEARSMTLGADEKQIQLAPHPLANDPPGYCSRFYGRADWLRGGNVHHGWLSHSGAAIGRKNFDMDRGWKAGGMHGRMWSEMGGPGPGMGEAGHGGMHH</sequence>
<organism evidence="1">
    <name type="scientific">bioreactor metagenome</name>
    <dbReference type="NCBI Taxonomy" id="1076179"/>
    <lineage>
        <taxon>unclassified sequences</taxon>
        <taxon>metagenomes</taxon>
        <taxon>ecological metagenomes</taxon>
    </lineage>
</organism>
<dbReference type="AlphaFoldDB" id="A0A645JH23"/>
<protein>
    <submittedName>
        <fullName evidence="1">Uncharacterized protein</fullName>
    </submittedName>
</protein>
<gene>
    <name evidence="1" type="ORF">SDC9_210664</name>
</gene>
<evidence type="ECO:0000313" key="1">
    <source>
        <dbReference type="EMBL" id="MPN62911.1"/>
    </source>
</evidence>
<accession>A0A645JH23</accession>
<proteinExistence type="predicted"/>
<reference evidence="1" key="1">
    <citation type="submission" date="2019-08" db="EMBL/GenBank/DDBJ databases">
        <authorList>
            <person name="Kucharzyk K."/>
            <person name="Murdoch R.W."/>
            <person name="Higgins S."/>
            <person name="Loffler F."/>
        </authorList>
    </citation>
    <scope>NUCLEOTIDE SEQUENCE</scope>
</reference>
<name>A0A645JH23_9ZZZZ</name>
<dbReference type="EMBL" id="VSSQ01141597">
    <property type="protein sequence ID" value="MPN62911.1"/>
    <property type="molecule type" value="Genomic_DNA"/>
</dbReference>